<dbReference type="GO" id="GO:0042761">
    <property type="term" value="P:very long-chain fatty acid biosynthetic process"/>
    <property type="evidence" value="ECO:0007669"/>
    <property type="project" value="TreeGrafter"/>
</dbReference>
<evidence type="ECO:0000256" key="11">
    <source>
        <dbReference type="SAM" id="MobiDB-lite"/>
    </source>
</evidence>
<keyword evidence="4 10" id="KW-0812">Transmembrane</keyword>
<organism evidence="12 13">
    <name type="scientific">Ridgeia piscesae</name>
    <name type="common">Tubeworm</name>
    <dbReference type="NCBI Taxonomy" id="27915"/>
    <lineage>
        <taxon>Eukaryota</taxon>
        <taxon>Metazoa</taxon>
        <taxon>Spiralia</taxon>
        <taxon>Lophotrochozoa</taxon>
        <taxon>Annelida</taxon>
        <taxon>Polychaeta</taxon>
        <taxon>Sedentaria</taxon>
        <taxon>Canalipalpata</taxon>
        <taxon>Sabellida</taxon>
        <taxon>Siboglinidae</taxon>
        <taxon>Ridgeia</taxon>
    </lineage>
</organism>
<evidence type="ECO:0000256" key="7">
    <source>
        <dbReference type="ARBA" id="ARBA00023098"/>
    </source>
</evidence>
<feature type="transmembrane region" description="Helical" evidence="10">
    <location>
        <begin position="222"/>
        <end position="243"/>
    </location>
</feature>
<dbReference type="GO" id="GO:0034626">
    <property type="term" value="P:fatty acid elongation, polyunsaturated fatty acid"/>
    <property type="evidence" value="ECO:0007669"/>
    <property type="project" value="TreeGrafter"/>
</dbReference>
<keyword evidence="5 10" id="KW-0276">Fatty acid metabolism</keyword>
<keyword evidence="3 10" id="KW-0808">Transferase</keyword>
<dbReference type="Proteomes" id="UP001209878">
    <property type="component" value="Unassembled WGS sequence"/>
</dbReference>
<comment type="similarity">
    <text evidence="10">Belongs to the ELO family.</text>
</comment>
<keyword evidence="8 10" id="KW-0472">Membrane</keyword>
<evidence type="ECO:0000256" key="5">
    <source>
        <dbReference type="ARBA" id="ARBA00022832"/>
    </source>
</evidence>
<accession>A0AAD9ULN9</accession>
<feature type="transmembrane region" description="Helical" evidence="10">
    <location>
        <begin position="90"/>
        <end position="112"/>
    </location>
</feature>
<dbReference type="GO" id="GO:0030148">
    <property type="term" value="P:sphingolipid biosynthetic process"/>
    <property type="evidence" value="ECO:0007669"/>
    <property type="project" value="TreeGrafter"/>
</dbReference>
<evidence type="ECO:0000313" key="12">
    <source>
        <dbReference type="EMBL" id="KAK2194094.1"/>
    </source>
</evidence>
<dbReference type="Pfam" id="PF01151">
    <property type="entry name" value="ELO"/>
    <property type="match status" value="1"/>
</dbReference>
<comment type="subcellular location">
    <subcellularLocation>
        <location evidence="1">Membrane</location>
        <topology evidence="1">Multi-pass membrane protein</topology>
    </subcellularLocation>
</comment>
<evidence type="ECO:0000256" key="10">
    <source>
        <dbReference type="RuleBase" id="RU361115"/>
    </source>
</evidence>
<proteinExistence type="inferred from homology"/>
<evidence type="ECO:0000256" key="1">
    <source>
        <dbReference type="ARBA" id="ARBA00004141"/>
    </source>
</evidence>
<keyword evidence="6 10" id="KW-1133">Transmembrane helix</keyword>
<dbReference type="GO" id="GO:0019367">
    <property type="term" value="P:fatty acid elongation, saturated fatty acid"/>
    <property type="evidence" value="ECO:0007669"/>
    <property type="project" value="TreeGrafter"/>
</dbReference>
<evidence type="ECO:0000313" key="13">
    <source>
        <dbReference type="Proteomes" id="UP001209878"/>
    </source>
</evidence>
<feature type="transmembrane region" description="Helical" evidence="10">
    <location>
        <begin position="12"/>
        <end position="32"/>
    </location>
</feature>
<feature type="region of interest" description="Disordered" evidence="11">
    <location>
        <begin position="325"/>
        <end position="348"/>
    </location>
</feature>
<feature type="transmembrane region" description="Helical" evidence="10">
    <location>
        <begin position="294"/>
        <end position="311"/>
    </location>
</feature>
<gene>
    <name evidence="12" type="ORF">NP493_2g04022</name>
</gene>
<dbReference type="EC" id="2.3.1.199" evidence="10"/>
<dbReference type="GO" id="GO:0034625">
    <property type="term" value="P:fatty acid elongation, monounsaturated fatty acid"/>
    <property type="evidence" value="ECO:0007669"/>
    <property type="project" value="TreeGrafter"/>
</dbReference>
<comment type="caution">
    <text evidence="12">The sequence shown here is derived from an EMBL/GenBank/DDBJ whole genome shotgun (WGS) entry which is preliminary data.</text>
</comment>
<dbReference type="AlphaFoldDB" id="A0AAD9ULN9"/>
<dbReference type="GO" id="GO:0005789">
    <property type="term" value="C:endoplasmic reticulum membrane"/>
    <property type="evidence" value="ECO:0007669"/>
    <property type="project" value="TreeGrafter"/>
</dbReference>
<keyword evidence="9 10" id="KW-0275">Fatty acid biosynthesis</keyword>
<dbReference type="PANTHER" id="PTHR11157:SF69">
    <property type="entry name" value="ELONGATION OF VERY LONG CHAIN FATTY ACIDS PROTEIN 7"/>
    <property type="match status" value="1"/>
</dbReference>
<comment type="caution">
    <text evidence="10">Lacks conserved residue(s) required for the propagation of feature annotation.</text>
</comment>
<evidence type="ECO:0000256" key="3">
    <source>
        <dbReference type="ARBA" id="ARBA00022679"/>
    </source>
</evidence>
<keyword evidence="13" id="KW-1185">Reference proteome</keyword>
<sequence>MAHARWHSFTEHALIGSIAGGVRLAFVLRRFVAISSPSSLHVKLPLTVDHPMGPVNMITNLIASTVQTYDNIMKDADPRLEGYPMMSSPWPTVFITMAYVYTVQVGLPRFMADRKPYNVRQIMLVYNFANVLLSGYIFIEFGLAGWFSGYNLGCQPVDYSQSVKAIRMVNICWWFYISKFIELLDTIFFLLRKKFTQVSFLHVVHHSVMPLSWYIGVKFVPGGFGTFHALLNSFIHFWMYIYYGMAALGPQYRKYLWWKKHMTTLQIVQFMMVACHCIRQLFISNCNYPKGYAYWIGSYALFFLIMFADFYRQAYQNTRKTKLQQQQQQTLTKPETNGAITNGFKKTD</sequence>
<comment type="catalytic activity">
    <reaction evidence="10">
        <text>a very-long-chain acyl-CoA + malonyl-CoA + H(+) = a very-long-chain 3-oxoacyl-CoA + CO2 + CoA</text>
        <dbReference type="Rhea" id="RHEA:32727"/>
        <dbReference type="ChEBI" id="CHEBI:15378"/>
        <dbReference type="ChEBI" id="CHEBI:16526"/>
        <dbReference type="ChEBI" id="CHEBI:57287"/>
        <dbReference type="ChEBI" id="CHEBI:57384"/>
        <dbReference type="ChEBI" id="CHEBI:90725"/>
        <dbReference type="ChEBI" id="CHEBI:90736"/>
        <dbReference type="EC" id="2.3.1.199"/>
    </reaction>
</comment>
<protein>
    <recommendedName>
        <fullName evidence="10">Elongation of very long chain fatty acids protein</fullName>
        <ecNumber evidence="10">2.3.1.199</ecNumber>
    </recommendedName>
    <alternativeName>
        <fullName evidence="10">Very-long-chain 3-oxoacyl-CoA synthase</fullName>
    </alternativeName>
</protein>
<feature type="transmembrane region" description="Helical" evidence="10">
    <location>
        <begin position="198"/>
        <end position="216"/>
    </location>
</feature>
<dbReference type="PANTHER" id="PTHR11157">
    <property type="entry name" value="FATTY ACID ACYL TRANSFERASE-RELATED"/>
    <property type="match status" value="1"/>
</dbReference>
<keyword evidence="2 10" id="KW-0444">Lipid biosynthesis</keyword>
<evidence type="ECO:0000256" key="9">
    <source>
        <dbReference type="ARBA" id="ARBA00023160"/>
    </source>
</evidence>
<evidence type="ECO:0000256" key="6">
    <source>
        <dbReference type="ARBA" id="ARBA00022989"/>
    </source>
</evidence>
<evidence type="ECO:0000256" key="4">
    <source>
        <dbReference type="ARBA" id="ARBA00022692"/>
    </source>
</evidence>
<dbReference type="EMBL" id="JAODUO010000002">
    <property type="protein sequence ID" value="KAK2194094.1"/>
    <property type="molecule type" value="Genomic_DNA"/>
</dbReference>
<feature type="transmembrane region" description="Helical" evidence="10">
    <location>
        <begin position="124"/>
        <end position="148"/>
    </location>
</feature>
<dbReference type="GO" id="GO:0009922">
    <property type="term" value="F:fatty acid elongase activity"/>
    <property type="evidence" value="ECO:0007669"/>
    <property type="project" value="UniProtKB-EC"/>
</dbReference>
<name>A0AAD9ULN9_RIDPI</name>
<evidence type="ECO:0000256" key="8">
    <source>
        <dbReference type="ARBA" id="ARBA00023136"/>
    </source>
</evidence>
<feature type="transmembrane region" description="Helical" evidence="10">
    <location>
        <begin position="264"/>
        <end position="282"/>
    </location>
</feature>
<feature type="transmembrane region" description="Helical" evidence="10">
    <location>
        <begin position="168"/>
        <end position="191"/>
    </location>
</feature>
<evidence type="ECO:0000256" key="2">
    <source>
        <dbReference type="ARBA" id="ARBA00022516"/>
    </source>
</evidence>
<reference evidence="12" key="1">
    <citation type="journal article" date="2023" name="Mol. Biol. Evol.">
        <title>Third-Generation Sequencing Reveals the Adaptive Role of the Epigenome in Three Deep-Sea Polychaetes.</title>
        <authorList>
            <person name="Perez M."/>
            <person name="Aroh O."/>
            <person name="Sun Y."/>
            <person name="Lan Y."/>
            <person name="Juniper S.K."/>
            <person name="Young C.R."/>
            <person name="Angers B."/>
            <person name="Qian P.Y."/>
        </authorList>
    </citation>
    <scope>NUCLEOTIDE SEQUENCE</scope>
    <source>
        <strain evidence="12">R07B-5</strain>
    </source>
</reference>
<keyword evidence="7 10" id="KW-0443">Lipid metabolism</keyword>
<dbReference type="InterPro" id="IPR002076">
    <property type="entry name" value="ELO_fam"/>
</dbReference>